<feature type="compositionally biased region" description="Pro residues" evidence="9">
    <location>
        <begin position="111"/>
        <end position="120"/>
    </location>
</feature>
<sequence length="614" mass="68181">MSAPLIDIAVTRSGDDLWLQLTLAPELPVAGSLHFCLARYLDPDSLSGATLLRQVGSYKELKLARLHDIAFCCPRTPMERYSDLPQGFYLSHPDAVLQPLPVGRRDLGLTAPPPPPPLPQVEPESGLVPQPARLHRLDGEFRLPEQAHVCAPALIEDLLAHFNQLTGLSLQQDHDALLRLELAPLPQEAYRLTISPSGIRIEAGGRPGWRHGLMSLAQWVLQHGESLPCIAVEDAPRFGFRGVFLDCARHFHPVATIKRLLEQMALYKFNRFHWHLTDDEGWRLEIKAFPALTEVGAWRGHGLPITPQLSGGPAPYGGNYSQNEVRDIVAHAAALGITVIPEIDIPGHCHAAIKALPELLVEPADASRYRSVQYFEDNVLNPALPGTYTFLERVLDEVCALFPGPLIHLGGDEVPQGVWQESPACQALMRQHGYRDPKELQGHLLRHCQRYLAGKGKQMIGWEEIRHGNKVSQEAVVCAWTRLEAGLEAAAAGHPVVMAPAQHLYLDLAWSRDPDEPGLYWAGTLDLAQVYRCEPAPADFPAKEQILGVLSPLWGELITSRERLDYMLFPRLLATAEVAWSQPEHKSWAGFCARLPGQLQILGKRGVRYRPPKQ</sequence>
<dbReference type="Pfam" id="PF00728">
    <property type="entry name" value="Glyco_hydro_20"/>
    <property type="match status" value="1"/>
</dbReference>
<evidence type="ECO:0000256" key="3">
    <source>
        <dbReference type="ARBA" id="ARBA00012663"/>
    </source>
</evidence>
<gene>
    <name evidence="12" type="ORF">FE240_11325</name>
</gene>
<evidence type="ECO:0000256" key="2">
    <source>
        <dbReference type="ARBA" id="ARBA00006285"/>
    </source>
</evidence>
<dbReference type="SUPFAM" id="SSF51445">
    <property type="entry name" value="(Trans)glycosidases"/>
    <property type="match status" value="1"/>
</dbReference>
<keyword evidence="13" id="KW-1185">Reference proteome</keyword>
<keyword evidence="5" id="KW-0326">Glycosidase</keyword>
<protein>
    <recommendedName>
        <fullName evidence="3">beta-N-acetylhexosaminidase</fullName>
        <ecNumber evidence="3">3.2.1.52</ecNumber>
    </recommendedName>
    <alternativeName>
        <fullName evidence="6">Beta-N-acetylhexosaminidase</fullName>
    </alternativeName>
    <alternativeName>
        <fullName evidence="7">N-acetyl-beta-glucosaminidase</fullName>
    </alternativeName>
</protein>
<dbReference type="GO" id="GO:0016020">
    <property type="term" value="C:membrane"/>
    <property type="evidence" value="ECO:0007669"/>
    <property type="project" value="TreeGrafter"/>
</dbReference>
<accession>A0A5J6WYB7</accession>
<dbReference type="PANTHER" id="PTHR22600">
    <property type="entry name" value="BETA-HEXOSAMINIDASE"/>
    <property type="match status" value="1"/>
</dbReference>
<comment type="similarity">
    <text evidence="2">Belongs to the glycosyl hydrolase 20 family.</text>
</comment>
<dbReference type="Gene3D" id="3.30.379.10">
    <property type="entry name" value="Chitobiase/beta-hexosaminidase domain 2-like"/>
    <property type="match status" value="1"/>
</dbReference>
<evidence type="ECO:0000313" key="12">
    <source>
        <dbReference type="EMBL" id="QFI55221.1"/>
    </source>
</evidence>
<dbReference type="InterPro" id="IPR017853">
    <property type="entry name" value="GH"/>
</dbReference>
<dbReference type="PRINTS" id="PR00738">
    <property type="entry name" value="GLHYDRLASE20"/>
</dbReference>
<dbReference type="GO" id="GO:0005975">
    <property type="term" value="P:carbohydrate metabolic process"/>
    <property type="evidence" value="ECO:0007669"/>
    <property type="project" value="InterPro"/>
</dbReference>
<dbReference type="InterPro" id="IPR015882">
    <property type="entry name" value="HEX_bac_N"/>
</dbReference>
<dbReference type="KEGG" id="asim:FE240_11325"/>
<dbReference type="RefSeq" id="WP_193001040.1">
    <property type="nucleotide sequence ID" value="NZ_CP040449.1"/>
</dbReference>
<dbReference type="PANTHER" id="PTHR22600:SF57">
    <property type="entry name" value="BETA-N-ACETYLHEXOSAMINIDASE"/>
    <property type="match status" value="1"/>
</dbReference>
<proteinExistence type="inferred from homology"/>
<feature type="domain" description="Glycoside hydrolase family 20 catalytic" evidence="10">
    <location>
        <begin position="238"/>
        <end position="582"/>
    </location>
</feature>
<dbReference type="EMBL" id="CP040449">
    <property type="protein sequence ID" value="QFI55221.1"/>
    <property type="molecule type" value="Genomic_DNA"/>
</dbReference>
<dbReference type="AlphaFoldDB" id="A0A5J6WYB7"/>
<evidence type="ECO:0000256" key="5">
    <source>
        <dbReference type="ARBA" id="ARBA00023295"/>
    </source>
</evidence>
<name>A0A5J6WYB7_9GAMM</name>
<dbReference type="Gene3D" id="3.20.20.80">
    <property type="entry name" value="Glycosidases"/>
    <property type="match status" value="1"/>
</dbReference>
<evidence type="ECO:0000256" key="4">
    <source>
        <dbReference type="ARBA" id="ARBA00022801"/>
    </source>
</evidence>
<comment type="catalytic activity">
    <reaction evidence="1">
        <text>Hydrolysis of terminal non-reducing N-acetyl-D-hexosamine residues in N-acetyl-beta-D-hexosaminides.</text>
        <dbReference type="EC" id="3.2.1.52"/>
    </reaction>
</comment>
<dbReference type="Proteomes" id="UP000594034">
    <property type="component" value="Chromosome"/>
</dbReference>
<dbReference type="InterPro" id="IPR025705">
    <property type="entry name" value="Beta_hexosaminidase_sua/sub"/>
</dbReference>
<evidence type="ECO:0000313" key="13">
    <source>
        <dbReference type="Proteomes" id="UP000594034"/>
    </source>
</evidence>
<evidence type="ECO:0000256" key="8">
    <source>
        <dbReference type="PIRSR" id="PIRSR625705-1"/>
    </source>
</evidence>
<feature type="region of interest" description="Disordered" evidence="9">
    <location>
        <begin position="105"/>
        <end position="125"/>
    </location>
</feature>
<evidence type="ECO:0000256" key="6">
    <source>
        <dbReference type="ARBA" id="ARBA00030512"/>
    </source>
</evidence>
<dbReference type="GO" id="GO:0004563">
    <property type="term" value="F:beta-N-acetylhexosaminidase activity"/>
    <property type="evidence" value="ECO:0007669"/>
    <property type="project" value="UniProtKB-EC"/>
</dbReference>
<evidence type="ECO:0000259" key="10">
    <source>
        <dbReference type="Pfam" id="PF00728"/>
    </source>
</evidence>
<evidence type="ECO:0000256" key="1">
    <source>
        <dbReference type="ARBA" id="ARBA00001231"/>
    </source>
</evidence>
<keyword evidence="4" id="KW-0378">Hydrolase</keyword>
<evidence type="ECO:0000259" key="11">
    <source>
        <dbReference type="Pfam" id="PF02838"/>
    </source>
</evidence>
<reference evidence="12 13" key="1">
    <citation type="submission" date="2019-05" db="EMBL/GenBank/DDBJ databases">
        <title>OXA-830, a novel chromosomally encoded expanded-spectrum class D beta-lactamase in Aeromonas simiae.</title>
        <authorList>
            <person name="Zhou W."/>
            <person name="Chen Q."/>
        </authorList>
    </citation>
    <scope>NUCLEOTIDE SEQUENCE [LARGE SCALE GENOMIC DNA]</scope>
    <source>
        <strain evidence="12 13">A6</strain>
    </source>
</reference>
<feature type="active site" description="Proton donor" evidence="8">
    <location>
        <position position="413"/>
    </location>
</feature>
<dbReference type="InterPro" id="IPR029018">
    <property type="entry name" value="Hex-like_dom2"/>
</dbReference>
<dbReference type="GO" id="GO:0030203">
    <property type="term" value="P:glycosaminoglycan metabolic process"/>
    <property type="evidence" value="ECO:0007669"/>
    <property type="project" value="TreeGrafter"/>
</dbReference>
<dbReference type="EC" id="3.2.1.52" evidence="3"/>
<evidence type="ECO:0000256" key="9">
    <source>
        <dbReference type="SAM" id="MobiDB-lite"/>
    </source>
</evidence>
<dbReference type="Pfam" id="PF02838">
    <property type="entry name" value="Glyco_hydro_20b"/>
    <property type="match status" value="1"/>
</dbReference>
<dbReference type="InterPro" id="IPR015883">
    <property type="entry name" value="Glyco_hydro_20_cat"/>
</dbReference>
<dbReference type="SUPFAM" id="SSF55545">
    <property type="entry name" value="beta-N-acetylhexosaminidase-like domain"/>
    <property type="match status" value="1"/>
</dbReference>
<feature type="domain" description="Beta-hexosaminidase bacterial type N-terminal" evidence="11">
    <location>
        <begin position="125"/>
        <end position="235"/>
    </location>
</feature>
<dbReference type="CDD" id="cd06563">
    <property type="entry name" value="GH20_chitobiase-like"/>
    <property type="match status" value="1"/>
</dbReference>
<evidence type="ECO:0000256" key="7">
    <source>
        <dbReference type="ARBA" id="ARBA00033000"/>
    </source>
</evidence>
<organism evidence="12 13">
    <name type="scientific">Aeromonas simiae</name>
    <dbReference type="NCBI Taxonomy" id="218936"/>
    <lineage>
        <taxon>Bacteria</taxon>
        <taxon>Pseudomonadati</taxon>
        <taxon>Pseudomonadota</taxon>
        <taxon>Gammaproteobacteria</taxon>
        <taxon>Aeromonadales</taxon>
        <taxon>Aeromonadaceae</taxon>
        <taxon>Aeromonas</taxon>
    </lineage>
</organism>